<accession>A0A0A6PQH1</accession>
<comment type="caution">
    <text evidence="1">The sequence shown here is derived from an EMBL/GenBank/DDBJ whole genome shotgun (WGS) entry which is preliminary data.</text>
</comment>
<evidence type="ECO:0008006" key="3">
    <source>
        <dbReference type="Google" id="ProtNLM"/>
    </source>
</evidence>
<proteinExistence type="predicted"/>
<keyword evidence="2" id="KW-1185">Reference proteome</keyword>
<evidence type="ECO:0000313" key="1">
    <source>
        <dbReference type="EMBL" id="KHD05880.1"/>
    </source>
</evidence>
<sequence length="81" mass="9132">MYDPLNKVIVDACLAPAKAYEVDLALEQLKHTQANSLLLFDRNYSSYIFLASLVKLGRQFTGRCSKSSFKPAQELFKQSVT</sequence>
<organism evidence="1 2">
    <name type="scientific">Candidatus Thiomargarita nelsonii</name>
    <dbReference type="NCBI Taxonomy" id="1003181"/>
    <lineage>
        <taxon>Bacteria</taxon>
        <taxon>Pseudomonadati</taxon>
        <taxon>Pseudomonadota</taxon>
        <taxon>Gammaproteobacteria</taxon>
        <taxon>Thiotrichales</taxon>
        <taxon>Thiotrichaceae</taxon>
        <taxon>Thiomargarita</taxon>
    </lineage>
</organism>
<protein>
    <recommendedName>
        <fullName evidence="3">Transposase IS4-like domain-containing protein</fullName>
    </recommendedName>
</protein>
<evidence type="ECO:0000313" key="2">
    <source>
        <dbReference type="Proteomes" id="UP000030428"/>
    </source>
</evidence>
<name>A0A0A6PQH1_9GAMM</name>
<dbReference type="AlphaFoldDB" id="A0A0A6PQH1"/>
<reference evidence="1 2" key="1">
    <citation type="journal article" date="2016" name="Front. Microbiol.">
        <title>Single-Cell (Meta-)Genomics of a Dimorphic Candidatus Thiomargarita nelsonii Reveals Genomic Plasticity.</title>
        <authorList>
            <person name="Flood B.E."/>
            <person name="Fliss P."/>
            <person name="Jones D.S."/>
            <person name="Dick G.J."/>
            <person name="Jain S."/>
            <person name="Kaster A.K."/>
            <person name="Winkel M."/>
            <person name="Mussmann M."/>
            <person name="Bailey J."/>
        </authorList>
    </citation>
    <scope>NUCLEOTIDE SEQUENCE [LARGE SCALE GENOMIC DNA]</scope>
    <source>
        <strain evidence="1">Hydrate Ridge</strain>
    </source>
</reference>
<gene>
    <name evidence="1" type="ORF">PN36_25795</name>
</gene>
<dbReference type="Proteomes" id="UP000030428">
    <property type="component" value="Unassembled WGS sequence"/>
</dbReference>
<dbReference type="EMBL" id="JSZA02000145">
    <property type="protein sequence ID" value="KHD05880.1"/>
    <property type="molecule type" value="Genomic_DNA"/>
</dbReference>